<accession>A0A0G4LHR1</accession>
<gene>
    <name evidence="4" type="ORF">BN1708_017889</name>
    <name evidence="5" type="ORF">BN1723_019369</name>
</gene>
<dbReference type="PANTHER" id="PTHR24092">
    <property type="entry name" value="PROBABLE PHOSPHOLIPID-TRANSPORTING ATPASE"/>
    <property type="match status" value="1"/>
</dbReference>
<feature type="non-terminal residue" evidence="4">
    <location>
        <position position="189"/>
    </location>
</feature>
<comment type="subcellular location">
    <subcellularLocation>
        <location evidence="1">Endomembrane system</location>
    </subcellularLocation>
</comment>
<evidence type="ECO:0000256" key="2">
    <source>
        <dbReference type="ARBA" id="ARBA00022448"/>
    </source>
</evidence>
<keyword evidence="3" id="KW-0812">Transmembrane</keyword>
<feature type="non-terminal residue" evidence="4">
    <location>
        <position position="1"/>
    </location>
</feature>
<sequence>KGSARFHRDAWKDLRVGDYVRIYNDDEIPADIVILATSDPEGACYVETKNLDGETNLKFRSALRCTRSMKHARDAERAQFWMDSEAPQANLYKYNGAINWQQKFDGFDSEPHNMVEPITIDNMLLRGCNLRNTDWALGIVMFTGHDTKIMINSGITPSKRARIARELNYNVIWNFGILVVMCLTAAIVN</sequence>
<evidence type="ECO:0000256" key="3">
    <source>
        <dbReference type="SAM" id="Phobius"/>
    </source>
</evidence>
<dbReference type="GO" id="GO:0140326">
    <property type="term" value="F:ATPase-coupled intramembrane lipid transporter activity"/>
    <property type="evidence" value="ECO:0007669"/>
    <property type="project" value="TreeGrafter"/>
</dbReference>
<proteinExistence type="predicted"/>
<dbReference type="EMBL" id="CVQH01012969">
    <property type="protein sequence ID" value="CRK21572.1"/>
    <property type="molecule type" value="Genomic_DNA"/>
</dbReference>
<evidence type="ECO:0000313" key="7">
    <source>
        <dbReference type="Proteomes" id="UP000045706"/>
    </source>
</evidence>
<evidence type="ECO:0000313" key="4">
    <source>
        <dbReference type="EMBL" id="CRK21572.1"/>
    </source>
</evidence>
<dbReference type="EMBL" id="CVQI01033804">
    <property type="protein sequence ID" value="CRK44038.1"/>
    <property type="molecule type" value="Genomic_DNA"/>
</dbReference>
<dbReference type="GO" id="GO:0005886">
    <property type="term" value="C:plasma membrane"/>
    <property type="evidence" value="ECO:0007669"/>
    <property type="project" value="TreeGrafter"/>
</dbReference>
<dbReference type="STRING" id="100787.A0A0G4LHR1"/>
<keyword evidence="6" id="KW-1185">Reference proteome</keyword>
<dbReference type="AlphaFoldDB" id="A0A0G4LHR1"/>
<evidence type="ECO:0000313" key="5">
    <source>
        <dbReference type="EMBL" id="CRK44038.1"/>
    </source>
</evidence>
<dbReference type="SUPFAM" id="SSF81653">
    <property type="entry name" value="Calcium ATPase, transduction domain A"/>
    <property type="match status" value="1"/>
</dbReference>
<protein>
    <recommendedName>
        <fullName evidence="8">P-type ATPase N-terminal domain-containing protein</fullName>
    </recommendedName>
</protein>
<dbReference type="PANTHER" id="PTHR24092:SF180">
    <property type="entry name" value="PHOSPHOLIPID-TRANSPORTING ATPASE DNF1-RELATED"/>
    <property type="match status" value="1"/>
</dbReference>
<organism evidence="4 6">
    <name type="scientific">Verticillium longisporum</name>
    <name type="common">Verticillium dahliae var. longisporum</name>
    <dbReference type="NCBI Taxonomy" id="100787"/>
    <lineage>
        <taxon>Eukaryota</taxon>
        <taxon>Fungi</taxon>
        <taxon>Dikarya</taxon>
        <taxon>Ascomycota</taxon>
        <taxon>Pezizomycotina</taxon>
        <taxon>Sordariomycetes</taxon>
        <taxon>Hypocreomycetidae</taxon>
        <taxon>Glomerellales</taxon>
        <taxon>Plectosphaerellaceae</taxon>
        <taxon>Verticillium</taxon>
    </lineage>
</organism>
<name>A0A0G4LHR1_VERLO</name>
<keyword evidence="3" id="KW-0472">Membrane</keyword>
<feature type="transmembrane region" description="Helical" evidence="3">
    <location>
        <begin position="167"/>
        <end position="188"/>
    </location>
</feature>
<dbReference type="Gene3D" id="2.70.150.10">
    <property type="entry name" value="Calcium-transporting ATPase, cytoplasmic transduction domain A"/>
    <property type="match status" value="1"/>
</dbReference>
<dbReference type="InterPro" id="IPR008250">
    <property type="entry name" value="ATPase_P-typ_transduc_dom_A_sf"/>
</dbReference>
<evidence type="ECO:0000313" key="6">
    <source>
        <dbReference type="Proteomes" id="UP000044602"/>
    </source>
</evidence>
<dbReference type="Proteomes" id="UP000045706">
    <property type="component" value="Unassembled WGS sequence"/>
</dbReference>
<evidence type="ECO:0008006" key="8">
    <source>
        <dbReference type="Google" id="ProtNLM"/>
    </source>
</evidence>
<dbReference type="Proteomes" id="UP000044602">
    <property type="component" value="Unassembled WGS sequence"/>
</dbReference>
<keyword evidence="2" id="KW-0813">Transport</keyword>
<keyword evidence="3" id="KW-1133">Transmembrane helix</keyword>
<evidence type="ECO:0000256" key="1">
    <source>
        <dbReference type="ARBA" id="ARBA00004308"/>
    </source>
</evidence>
<dbReference type="GO" id="GO:0045332">
    <property type="term" value="P:phospholipid translocation"/>
    <property type="evidence" value="ECO:0007669"/>
    <property type="project" value="TreeGrafter"/>
</dbReference>
<reference evidence="6 7" key="1">
    <citation type="submission" date="2015-05" db="EMBL/GenBank/DDBJ databases">
        <authorList>
            <person name="Fogelqvist Johan"/>
        </authorList>
    </citation>
    <scope>NUCLEOTIDE SEQUENCE [LARGE SCALE GENOMIC DNA]</scope>
    <source>
        <strain evidence="4">VL1</strain>
        <strain evidence="5">VL2</strain>
    </source>
</reference>